<dbReference type="GO" id="GO:0042562">
    <property type="term" value="F:hormone binding"/>
    <property type="evidence" value="ECO:0007669"/>
    <property type="project" value="TreeGrafter"/>
</dbReference>
<dbReference type="SUPFAM" id="SSF63825">
    <property type="entry name" value="YWTD domain"/>
    <property type="match status" value="1"/>
</dbReference>
<keyword evidence="4" id="KW-0254">Endocytosis</keyword>
<dbReference type="GO" id="GO:0012505">
    <property type="term" value="C:endomembrane system"/>
    <property type="evidence" value="ECO:0007669"/>
    <property type="project" value="UniProtKB-SubCell"/>
</dbReference>
<name>A0A2W1B9N5_HELAM</name>
<evidence type="ECO:0000256" key="6">
    <source>
        <dbReference type="ARBA" id="ARBA00022737"/>
    </source>
</evidence>
<dbReference type="PROSITE" id="PS01187">
    <property type="entry name" value="EGF_CA"/>
    <property type="match status" value="1"/>
</dbReference>
<dbReference type="InterPro" id="IPR000742">
    <property type="entry name" value="EGF"/>
</dbReference>
<proteinExistence type="predicted"/>
<feature type="domain" description="EGF-like" evidence="14">
    <location>
        <begin position="204"/>
        <end position="243"/>
    </location>
</feature>
<dbReference type="OrthoDB" id="9990982at2759"/>
<dbReference type="InterPro" id="IPR018097">
    <property type="entry name" value="EGF_Ca-bd_CS"/>
</dbReference>
<dbReference type="PANTHER" id="PTHR22722:SF15">
    <property type="entry name" value="LOW-DENSITY LIPOPROTEIN RECEPTOR-RELATED"/>
    <property type="match status" value="1"/>
</dbReference>
<feature type="disulfide bond" evidence="13">
    <location>
        <begin position="55"/>
        <end position="70"/>
    </location>
</feature>
<dbReference type="Gene3D" id="2.10.25.10">
    <property type="entry name" value="Laminin"/>
    <property type="match status" value="1"/>
</dbReference>
<evidence type="ECO:0000256" key="7">
    <source>
        <dbReference type="ARBA" id="ARBA00022989"/>
    </source>
</evidence>
<keyword evidence="10" id="KW-0675">Receptor</keyword>
<comment type="caution">
    <text evidence="12">Lacks conserved residue(s) required for the propagation of feature annotation.</text>
</comment>
<dbReference type="GO" id="GO:0005509">
    <property type="term" value="F:calcium ion binding"/>
    <property type="evidence" value="ECO:0007669"/>
    <property type="project" value="InterPro"/>
</dbReference>
<protein>
    <recommendedName>
        <fullName evidence="14">EGF-like domain-containing protein</fullName>
    </recommendedName>
</protein>
<dbReference type="Gene3D" id="4.10.400.10">
    <property type="entry name" value="Low-density Lipoprotein Receptor"/>
    <property type="match status" value="3"/>
</dbReference>
<dbReference type="InterPro" id="IPR026823">
    <property type="entry name" value="cEGF"/>
</dbReference>
<keyword evidence="9 12" id="KW-1015">Disulfide bond</keyword>
<dbReference type="CDD" id="cd00054">
    <property type="entry name" value="EGF_CA"/>
    <property type="match status" value="1"/>
</dbReference>
<evidence type="ECO:0000256" key="13">
    <source>
        <dbReference type="PROSITE-ProRule" id="PRU00124"/>
    </source>
</evidence>
<dbReference type="InterPro" id="IPR036055">
    <property type="entry name" value="LDL_receptor-like_sf"/>
</dbReference>
<evidence type="ECO:0000256" key="11">
    <source>
        <dbReference type="ARBA" id="ARBA00023180"/>
    </source>
</evidence>
<dbReference type="PROSITE" id="PS50068">
    <property type="entry name" value="LDLRA_2"/>
    <property type="match status" value="3"/>
</dbReference>
<dbReference type="InterPro" id="IPR002172">
    <property type="entry name" value="LDrepeatLR_classA_rpt"/>
</dbReference>
<dbReference type="PANTHER" id="PTHR22722">
    <property type="entry name" value="LOW-DENSITY LIPOPROTEIN RECEPTOR-RELATED PROTEIN 2-RELATED"/>
    <property type="match status" value="1"/>
</dbReference>
<dbReference type="Gene3D" id="2.120.10.30">
    <property type="entry name" value="TolB, C-terminal domain"/>
    <property type="match status" value="1"/>
</dbReference>
<dbReference type="Pfam" id="PF12662">
    <property type="entry name" value="cEGF"/>
    <property type="match status" value="1"/>
</dbReference>
<dbReference type="CDD" id="cd00112">
    <property type="entry name" value="LDLa"/>
    <property type="match status" value="3"/>
</dbReference>
<organism evidence="15 16">
    <name type="scientific">Helicoverpa armigera</name>
    <name type="common">Cotton bollworm</name>
    <name type="synonym">Heliothis armigera</name>
    <dbReference type="NCBI Taxonomy" id="29058"/>
    <lineage>
        <taxon>Eukaryota</taxon>
        <taxon>Metazoa</taxon>
        <taxon>Ecdysozoa</taxon>
        <taxon>Arthropoda</taxon>
        <taxon>Hexapoda</taxon>
        <taxon>Insecta</taxon>
        <taxon>Pterygota</taxon>
        <taxon>Neoptera</taxon>
        <taxon>Endopterygota</taxon>
        <taxon>Lepidoptera</taxon>
        <taxon>Glossata</taxon>
        <taxon>Ditrysia</taxon>
        <taxon>Noctuoidea</taxon>
        <taxon>Noctuidae</taxon>
        <taxon>Heliothinae</taxon>
        <taxon>Helicoverpa</taxon>
    </lineage>
</organism>
<evidence type="ECO:0000256" key="2">
    <source>
        <dbReference type="ARBA" id="ARBA00004479"/>
    </source>
</evidence>
<dbReference type="GO" id="GO:0043235">
    <property type="term" value="C:receptor complex"/>
    <property type="evidence" value="ECO:0007669"/>
    <property type="project" value="TreeGrafter"/>
</dbReference>
<keyword evidence="11" id="KW-0325">Glycoprotein</keyword>
<evidence type="ECO:0000256" key="10">
    <source>
        <dbReference type="ARBA" id="ARBA00023170"/>
    </source>
</evidence>
<evidence type="ECO:0000259" key="14">
    <source>
        <dbReference type="PROSITE" id="PS50026"/>
    </source>
</evidence>
<keyword evidence="5" id="KW-0812">Transmembrane</keyword>
<dbReference type="PROSITE" id="PS01186">
    <property type="entry name" value="EGF_2"/>
    <property type="match status" value="1"/>
</dbReference>
<accession>A0A2W1B9N5</accession>
<dbReference type="PROSITE" id="PS00010">
    <property type="entry name" value="ASX_HYDROXYL"/>
    <property type="match status" value="1"/>
</dbReference>
<dbReference type="PROSITE" id="PS50026">
    <property type="entry name" value="EGF_3"/>
    <property type="match status" value="1"/>
</dbReference>
<dbReference type="SUPFAM" id="SSF57424">
    <property type="entry name" value="LDL receptor-like module"/>
    <property type="match status" value="3"/>
</dbReference>
<evidence type="ECO:0000256" key="12">
    <source>
        <dbReference type="PROSITE-ProRule" id="PRU00076"/>
    </source>
</evidence>
<dbReference type="EMBL" id="KZ150386">
    <property type="protein sequence ID" value="PZC71065.1"/>
    <property type="molecule type" value="Genomic_DNA"/>
</dbReference>
<keyword evidence="3 12" id="KW-0245">EGF-like domain</keyword>
<comment type="subcellular location">
    <subcellularLocation>
        <location evidence="1">Endomembrane system</location>
    </subcellularLocation>
    <subcellularLocation>
        <location evidence="2">Membrane</location>
        <topology evidence="2">Single-pass type I membrane protein</topology>
    </subcellularLocation>
</comment>
<reference evidence="15 16" key="1">
    <citation type="journal article" date="2017" name="BMC Biol.">
        <title>Genomic innovations, transcriptional plasticity and gene loss underlying the evolution and divergence of two highly polyphagous and invasive Helicoverpa pest species.</title>
        <authorList>
            <person name="Pearce S.L."/>
            <person name="Clarke D.F."/>
            <person name="East P.D."/>
            <person name="Elfekih S."/>
            <person name="Gordon K.H."/>
            <person name="Jermiin L.S."/>
            <person name="McGaughran A."/>
            <person name="Oakeshott J.G."/>
            <person name="Papanikolaou A."/>
            <person name="Perera O.P."/>
            <person name="Rane R.V."/>
            <person name="Richards S."/>
            <person name="Tay W.T."/>
            <person name="Walsh T.K."/>
            <person name="Anderson A."/>
            <person name="Anderson C.J."/>
            <person name="Asgari S."/>
            <person name="Board P.G."/>
            <person name="Bretschneider A."/>
            <person name="Campbell P.M."/>
            <person name="Chertemps T."/>
            <person name="Christeller J.T."/>
            <person name="Coppin C.W."/>
            <person name="Downes S.J."/>
            <person name="Duan G."/>
            <person name="Farnsworth C.A."/>
            <person name="Good R.T."/>
            <person name="Han L.B."/>
            <person name="Han Y.C."/>
            <person name="Hatje K."/>
            <person name="Horne I."/>
            <person name="Huang Y.P."/>
            <person name="Hughes D.S."/>
            <person name="Jacquin-Joly E."/>
            <person name="James W."/>
            <person name="Jhangiani S."/>
            <person name="Kollmar M."/>
            <person name="Kuwar S.S."/>
            <person name="Li S."/>
            <person name="Liu N.Y."/>
            <person name="Maibeche M.T."/>
            <person name="Miller J.R."/>
            <person name="Montagne N."/>
            <person name="Perry T."/>
            <person name="Qu J."/>
            <person name="Song S.V."/>
            <person name="Sutton G.G."/>
            <person name="Vogel H."/>
            <person name="Walenz B.P."/>
            <person name="Xu W."/>
            <person name="Zhang H.J."/>
            <person name="Zou Z."/>
            <person name="Batterham P."/>
            <person name="Edwards O.R."/>
            <person name="Feyereisen R."/>
            <person name="Gibbs R.A."/>
            <person name="Heckel D.G."/>
            <person name="McGrath A."/>
            <person name="Robin C."/>
            <person name="Scherer S.E."/>
            <person name="Worley K.C."/>
            <person name="Wu Y.D."/>
        </authorList>
    </citation>
    <scope>NUCLEOTIDE SEQUENCE [LARGE SCALE GENOMIC DNA]</scope>
    <source>
        <strain evidence="15">Harm_GR_Male_#8</strain>
        <tissue evidence="15">Whole organism</tissue>
    </source>
</reference>
<dbReference type="PROSITE" id="PS01209">
    <property type="entry name" value="LDLRA_1"/>
    <property type="match status" value="1"/>
</dbReference>
<dbReference type="SUPFAM" id="SSF57196">
    <property type="entry name" value="EGF/Laminin"/>
    <property type="match status" value="1"/>
</dbReference>
<dbReference type="GO" id="GO:0006898">
    <property type="term" value="P:receptor-mediated endocytosis"/>
    <property type="evidence" value="ECO:0007669"/>
    <property type="project" value="TreeGrafter"/>
</dbReference>
<gene>
    <name evidence="15" type="primary">HaOG214170</name>
    <name evidence="15" type="ORF">B5X24_HaOG214170</name>
</gene>
<keyword evidence="8" id="KW-0472">Membrane</keyword>
<dbReference type="FunFam" id="4.10.400.10:FF:000045">
    <property type="entry name" value="Low-density lipoprotein receptor-related protein 2"/>
    <property type="match status" value="1"/>
</dbReference>
<dbReference type="GO" id="GO:0016324">
    <property type="term" value="C:apical plasma membrane"/>
    <property type="evidence" value="ECO:0007669"/>
    <property type="project" value="TreeGrafter"/>
</dbReference>
<dbReference type="Proteomes" id="UP000249218">
    <property type="component" value="Unassembled WGS sequence"/>
</dbReference>
<dbReference type="FunFam" id="2.10.25.10:FF:000009">
    <property type="entry name" value="Low-density lipoprotein receptor isoform 1"/>
    <property type="match status" value="1"/>
</dbReference>
<dbReference type="Pfam" id="PF00057">
    <property type="entry name" value="Ldl_recept_a"/>
    <property type="match status" value="2"/>
</dbReference>
<evidence type="ECO:0000256" key="8">
    <source>
        <dbReference type="ARBA" id="ARBA00023136"/>
    </source>
</evidence>
<dbReference type="SMART" id="SM00192">
    <property type="entry name" value="LDLa"/>
    <property type="match status" value="3"/>
</dbReference>
<evidence type="ECO:0000313" key="16">
    <source>
        <dbReference type="Proteomes" id="UP000249218"/>
    </source>
</evidence>
<evidence type="ECO:0000256" key="9">
    <source>
        <dbReference type="ARBA" id="ARBA00023157"/>
    </source>
</evidence>
<dbReference type="InterPro" id="IPR051221">
    <property type="entry name" value="LDLR-related"/>
</dbReference>
<dbReference type="InterPro" id="IPR000152">
    <property type="entry name" value="EGF-type_Asp/Asn_hydroxyl_site"/>
</dbReference>
<feature type="disulfide bond" evidence="12">
    <location>
        <begin position="208"/>
        <end position="218"/>
    </location>
</feature>
<evidence type="ECO:0000256" key="3">
    <source>
        <dbReference type="ARBA" id="ARBA00022536"/>
    </source>
</evidence>
<evidence type="ECO:0000256" key="4">
    <source>
        <dbReference type="ARBA" id="ARBA00022583"/>
    </source>
</evidence>
<dbReference type="SMART" id="SM00179">
    <property type="entry name" value="EGF_CA"/>
    <property type="match status" value="1"/>
</dbReference>
<dbReference type="InterPro" id="IPR011042">
    <property type="entry name" value="6-blade_b-propeller_TolB-like"/>
</dbReference>
<keyword evidence="16" id="KW-1185">Reference proteome</keyword>
<keyword evidence="6" id="KW-0677">Repeat</keyword>
<dbReference type="InterPro" id="IPR023415">
    <property type="entry name" value="LDLR_class-A_CS"/>
</dbReference>
<evidence type="ECO:0000313" key="15">
    <source>
        <dbReference type="EMBL" id="PZC71065.1"/>
    </source>
</evidence>
<dbReference type="InterPro" id="IPR001881">
    <property type="entry name" value="EGF-like_Ca-bd_dom"/>
</dbReference>
<dbReference type="SMART" id="SM00181">
    <property type="entry name" value="EGF"/>
    <property type="match status" value="2"/>
</dbReference>
<keyword evidence="7" id="KW-1133">Transmembrane helix</keyword>
<sequence length="406" mass="43676">MSRVTCCERVGAFDKGGSVCAGPAADEESGSPAPCAAPQFACADQLRCLPPAWRCDGRAHCADASDELNCTNPNPSCRGDEFRCAVSNFCLAPSWRCDGEPDCGAHDASDEDPYMCQKDFKCRGNSARCVTPVEGQFTCVPVSQFCDGERQCPDASDEWDICDNFTAADCGALRCELGCRPTHAGLACYCQPGFEPDAAGRCVDTDECAWEDACAQRCSNTRGSYECACAAGYRLHADRRDCLPINEPEDEPLSLIVVTTEGVRREWPEGGARSRNHSLAALNVRALDFVHAERSVCYVHHNLSKSGIVCVDADDFARRRSLGAPPLFPDVAGASHLARDWVAGNWYVVDGAREALYVCSRALAHCRLLLDAALGKVHGFALDPGAGLMFWTVWGAAPPAVERAAS</sequence>
<evidence type="ECO:0000256" key="1">
    <source>
        <dbReference type="ARBA" id="ARBA00004308"/>
    </source>
</evidence>
<dbReference type="PRINTS" id="PR00261">
    <property type="entry name" value="LDLRECEPTOR"/>
</dbReference>
<dbReference type="AlphaFoldDB" id="A0A2W1B9N5"/>
<evidence type="ECO:0000256" key="5">
    <source>
        <dbReference type="ARBA" id="ARBA00022692"/>
    </source>
</evidence>